<dbReference type="PANTHER" id="PTHR11699">
    <property type="entry name" value="ALDEHYDE DEHYDROGENASE-RELATED"/>
    <property type="match status" value="1"/>
</dbReference>
<dbReference type="Gene3D" id="3.40.605.10">
    <property type="entry name" value="Aldehyde Dehydrogenase, Chain A, domain 1"/>
    <property type="match status" value="1"/>
</dbReference>
<evidence type="ECO:0000256" key="2">
    <source>
        <dbReference type="PROSITE-ProRule" id="PRU10007"/>
    </source>
</evidence>
<dbReference type="Proteomes" id="UP001501005">
    <property type="component" value="Unassembled WGS sequence"/>
</dbReference>
<feature type="domain" description="Aldehyde dehydrogenase" evidence="5">
    <location>
        <begin position="64"/>
        <end position="521"/>
    </location>
</feature>
<dbReference type="PROSITE" id="PS00687">
    <property type="entry name" value="ALDEHYDE_DEHYDR_GLU"/>
    <property type="match status" value="1"/>
</dbReference>
<dbReference type="InterPro" id="IPR029510">
    <property type="entry name" value="Ald_DH_CS_GLU"/>
</dbReference>
<comment type="caution">
    <text evidence="6">The sequence shown here is derived from an EMBL/GenBank/DDBJ whole genome shotgun (WGS) entry which is preliminary data.</text>
</comment>
<feature type="compositionally biased region" description="Basic and acidic residues" evidence="4">
    <location>
        <begin position="11"/>
        <end position="27"/>
    </location>
</feature>
<evidence type="ECO:0000313" key="6">
    <source>
        <dbReference type="EMBL" id="GAA0923207.1"/>
    </source>
</evidence>
<dbReference type="Pfam" id="PF00171">
    <property type="entry name" value="Aldedh"/>
    <property type="match status" value="1"/>
</dbReference>
<dbReference type="RefSeq" id="WP_344052317.1">
    <property type="nucleotide sequence ID" value="NZ_BAAAHG010000041.1"/>
</dbReference>
<dbReference type="EMBL" id="BAAAHG010000041">
    <property type="protein sequence ID" value="GAA0923207.1"/>
    <property type="molecule type" value="Genomic_DNA"/>
</dbReference>
<keyword evidence="1 3" id="KW-0560">Oxidoreductase</keyword>
<protein>
    <submittedName>
        <fullName evidence="6">Aldehyde dehydrogenase</fullName>
    </submittedName>
</protein>
<comment type="similarity">
    <text evidence="3">Belongs to the aldehyde dehydrogenase family.</text>
</comment>
<dbReference type="InterPro" id="IPR016161">
    <property type="entry name" value="Ald_DH/histidinol_DH"/>
</dbReference>
<dbReference type="InterPro" id="IPR016162">
    <property type="entry name" value="Ald_DH_N"/>
</dbReference>
<name>A0ABP3ZJN7_9ACTN</name>
<proteinExistence type="inferred from homology"/>
<dbReference type="CDD" id="cd07112">
    <property type="entry name" value="ALDH_GABALDH-PuuC"/>
    <property type="match status" value="1"/>
</dbReference>
<feature type="active site" evidence="2">
    <location>
        <position position="296"/>
    </location>
</feature>
<evidence type="ECO:0000256" key="4">
    <source>
        <dbReference type="SAM" id="MobiDB-lite"/>
    </source>
</evidence>
<keyword evidence="7" id="KW-1185">Reference proteome</keyword>
<dbReference type="SUPFAM" id="SSF53720">
    <property type="entry name" value="ALDH-like"/>
    <property type="match status" value="1"/>
</dbReference>
<dbReference type="InterPro" id="IPR016160">
    <property type="entry name" value="Ald_DH_CS_CYS"/>
</dbReference>
<dbReference type="Gene3D" id="3.40.309.10">
    <property type="entry name" value="Aldehyde Dehydrogenase, Chain A, domain 2"/>
    <property type="match status" value="1"/>
</dbReference>
<dbReference type="InterPro" id="IPR015590">
    <property type="entry name" value="Aldehyde_DH_dom"/>
</dbReference>
<gene>
    <name evidence="6" type="ORF">GCM10009549_43340</name>
</gene>
<evidence type="ECO:0000313" key="7">
    <source>
        <dbReference type="Proteomes" id="UP001501005"/>
    </source>
</evidence>
<dbReference type="PROSITE" id="PS00070">
    <property type="entry name" value="ALDEHYDE_DEHYDR_CYS"/>
    <property type="match status" value="1"/>
</dbReference>
<sequence length="526" mass="57088">MTATPAPQDQAPRDRTVPEGTGPRDEAAARAIATRTDLEKRFAGLTLPTRIHLDGRSVDALDGATFDRISPRNGKPIAKVSEGDEKDIDRAVASARRAFESGVWSRRHPRERRAVLQRLARLIEEHAEELALLESVDMGKPYTDALAVDLRVTVQCLDFYAEAADKMYDEVAPTAHDTLATITREPVGVVGAVVPWNFPLMMAMWKVAPALATGNAVVLKPAEQSPLTALRMAQLATEAGVPDGILNVVPGFGPTAGAALGLHRDVDALTFTGSGEVGRLFLRYAADSNLKQVSLELGGKSPQVVMEDAPDLRVVAKAVASGIFFNQGEVCSAGSRLLVHRSIKDELLELVLEESRRTVVGDPLDPRTDVGALVEQRHLERVLGYVHGAVEDGAERLLGGHRVLEETGGYYVEPTVFDRVSPDMRIAREEVFGPVLSVLTFEDADEAVRIANGTDYGLAAAVWTRDLSTAHRMARALRAGTVWVNCFDESDITVPFGGYAQSGFGRDKSLHALEKYTQLKSTWIKL</sequence>
<feature type="region of interest" description="Disordered" evidence="4">
    <location>
        <begin position="1"/>
        <end position="27"/>
    </location>
</feature>
<evidence type="ECO:0000256" key="1">
    <source>
        <dbReference type="ARBA" id="ARBA00023002"/>
    </source>
</evidence>
<organism evidence="6 7">
    <name type="scientific">Streptomyces thermoalcalitolerans</name>
    <dbReference type="NCBI Taxonomy" id="65605"/>
    <lineage>
        <taxon>Bacteria</taxon>
        <taxon>Bacillati</taxon>
        <taxon>Actinomycetota</taxon>
        <taxon>Actinomycetes</taxon>
        <taxon>Kitasatosporales</taxon>
        <taxon>Streptomycetaceae</taxon>
        <taxon>Streptomyces</taxon>
    </lineage>
</organism>
<accession>A0ABP3ZJN7</accession>
<evidence type="ECO:0000259" key="5">
    <source>
        <dbReference type="Pfam" id="PF00171"/>
    </source>
</evidence>
<reference evidence="7" key="1">
    <citation type="journal article" date="2019" name="Int. J. Syst. Evol. Microbiol.">
        <title>The Global Catalogue of Microorganisms (GCM) 10K type strain sequencing project: providing services to taxonomists for standard genome sequencing and annotation.</title>
        <authorList>
            <consortium name="The Broad Institute Genomics Platform"/>
            <consortium name="The Broad Institute Genome Sequencing Center for Infectious Disease"/>
            <person name="Wu L."/>
            <person name="Ma J."/>
        </authorList>
    </citation>
    <scope>NUCLEOTIDE SEQUENCE [LARGE SCALE GENOMIC DNA]</scope>
    <source>
        <strain evidence="7">JCM 10673</strain>
    </source>
</reference>
<evidence type="ECO:0000256" key="3">
    <source>
        <dbReference type="RuleBase" id="RU003345"/>
    </source>
</evidence>
<dbReference type="InterPro" id="IPR016163">
    <property type="entry name" value="Ald_DH_C"/>
</dbReference>